<protein>
    <submittedName>
        <fullName evidence="3">Uncharacterized protein</fullName>
    </submittedName>
</protein>
<evidence type="ECO:0000256" key="2">
    <source>
        <dbReference type="SAM" id="Phobius"/>
    </source>
</evidence>
<dbReference type="EnsemblMetazoa" id="CJA15852a.1">
    <property type="protein sequence ID" value="CJA15852a.1"/>
    <property type="gene ID" value="WBGene00135056"/>
</dbReference>
<reference evidence="4" key="1">
    <citation type="submission" date="2010-08" db="EMBL/GenBank/DDBJ databases">
        <authorList>
            <consortium name="Caenorhabditis japonica Sequencing Consortium"/>
            <person name="Wilson R.K."/>
        </authorList>
    </citation>
    <scope>NUCLEOTIDE SEQUENCE [LARGE SCALE GENOMIC DNA]</scope>
    <source>
        <strain evidence="4">DF5081</strain>
    </source>
</reference>
<evidence type="ECO:0000256" key="1">
    <source>
        <dbReference type="SAM" id="MobiDB-lite"/>
    </source>
</evidence>
<feature type="transmembrane region" description="Helical" evidence="2">
    <location>
        <begin position="110"/>
        <end position="130"/>
    </location>
</feature>
<feature type="region of interest" description="Disordered" evidence="1">
    <location>
        <begin position="153"/>
        <end position="180"/>
    </location>
</feature>
<name>A0A8R1DYZ9_CAEJA</name>
<keyword evidence="4" id="KW-1185">Reference proteome</keyword>
<dbReference type="AlphaFoldDB" id="A0A8R1DYZ9"/>
<feature type="transmembrane region" description="Helical" evidence="2">
    <location>
        <begin position="69"/>
        <end position="89"/>
    </location>
</feature>
<evidence type="ECO:0000313" key="3">
    <source>
        <dbReference type="EnsemblMetazoa" id="CJA15852a.1"/>
    </source>
</evidence>
<keyword evidence="2" id="KW-0472">Membrane</keyword>
<proteinExistence type="predicted"/>
<reference evidence="3" key="2">
    <citation type="submission" date="2022-06" db="UniProtKB">
        <authorList>
            <consortium name="EnsemblMetazoa"/>
        </authorList>
    </citation>
    <scope>IDENTIFICATION</scope>
    <source>
        <strain evidence="3">DF5081</strain>
    </source>
</reference>
<keyword evidence="2" id="KW-1133">Transmembrane helix</keyword>
<dbReference type="Proteomes" id="UP000005237">
    <property type="component" value="Unassembled WGS sequence"/>
</dbReference>
<accession>A0A8R1DYZ9</accession>
<evidence type="ECO:0000313" key="4">
    <source>
        <dbReference type="Proteomes" id="UP000005237"/>
    </source>
</evidence>
<sequence length="199" mass="22663">MESEINFNVTTSSFLQLYISLQIPCRSQAFSRNPMTNDYQRVPRERPSHSCHVFCRECYSRIFLGTAAFRVYLLIAWCIGLSGLMLLQNNELPLAGQKNKEEMKQTPPKSLFNGVDASIVLTISLIYLIYNLQCICSVLHICSRFDMKKSLDAKQTDTPPPGYAQLASHEAQGLEDVDDNEKECDKKSFRRALFQDPPV</sequence>
<organism evidence="3 4">
    <name type="scientific">Caenorhabditis japonica</name>
    <dbReference type="NCBI Taxonomy" id="281687"/>
    <lineage>
        <taxon>Eukaryota</taxon>
        <taxon>Metazoa</taxon>
        <taxon>Ecdysozoa</taxon>
        <taxon>Nematoda</taxon>
        <taxon>Chromadorea</taxon>
        <taxon>Rhabditida</taxon>
        <taxon>Rhabditina</taxon>
        <taxon>Rhabditomorpha</taxon>
        <taxon>Rhabditoidea</taxon>
        <taxon>Rhabditidae</taxon>
        <taxon>Peloderinae</taxon>
        <taxon>Caenorhabditis</taxon>
    </lineage>
</organism>
<keyword evidence="2" id="KW-0812">Transmembrane</keyword>